<organism evidence="2 3">
    <name type="scientific">Grus japonensis</name>
    <name type="common">Japanese crane</name>
    <name type="synonym">Red-crowned crane</name>
    <dbReference type="NCBI Taxonomy" id="30415"/>
    <lineage>
        <taxon>Eukaryota</taxon>
        <taxon>Metazoa</taxon>
        <taxon>Chordata</taxon>
        <taxon>Craniata</taxon>
        <taxon>Vertebrata</taxon>
        <taxon>Euteleostomi</taxon>
        <taxon>Archelosauria</taxon>
        <taxon>Archosauria</taxon>
        <taxon>Dinosauria</taxon>
        <taxon>Saurischia</taxon>
        <taxon>Theropoda</taxon>
        <taxon>Coelurosauria</taxon>
        <taxon>Aves</taxon>
        <taxon>Neognathae</taxon>
        <taxon>Neoaves</taxon>
        <taxon>Gruiformes</taxon>
        <taxon>Gruidae</taxon>
        <taxon>Grus</taxon>
    </lineage>
</organism>
<protein>
    <submittedName>
        <fullName evidence="2">Transmembrane protein C1orf162</fullName>
    </submittedName>
</protein>
<sequence length="103" mass="11464">MVRVTPKHIPTTVTVPTTVYTSAAGLKASEVNCWIDNHEILYILLAFICGILSTAVVFAIICLFRKKCKRSHQNLQEQVPSQTVTEESAKNIQAKFAVCRSNE</sequence>
<keyword evidence="1" id="KW-0472">Membrane</keyword>
<proteinExistence type="predicted"/>
<dbReference type="EMBL" id="BAAFJT010000025">
    <property type="protein sequence ID" value="GAB0200030.1"/>
    <property type="molecule type" value="Genomic_DNA"/>
</dbReference>
<gene>
    <name evidence="2" type="ORF">GRJ2_002468400</name>
</gene>
<dbReference type="AlphaFoldDB" id="A0ABC9XQN2"/>
<comment type="caution">
    <text evidence="2">The sequence shown here is derived from an EMBL/GenBank/DDBJ whole genome shotgun (WGS) entry which is preliminary data.</text>
</comment>
<evidence type="ECO:0000256" key="1">
    <source>
        <dbReference type="SAM" id="Phobius"/>
    </source>
</evidence>
<accession>A0ABC9XQN2</accession>
<name>A0ABC9XQN2_GRUJA</name>
<keyword evidence="1 2" id="KW-0812">Transmembrane</keyword>
<feature type="transmembrane region" description="Helical" evidence="1">
    <location>
        <begin position="40"/>
        <end position="64"/>
    </location>
</feature>
<reference evidence="2 3" key="1">
    <citation type="submission" date="2024-06" db="EMBL/GenBank/DDBJ databases">
        <title>The draft genome of Grus japonensis, version 3.</title>
        <authorList>
            <person name="Nabeshima K."/>
            <person name="Suzuki S."/>
            <person name="Onuma M."/>
        </authorList>
    </citation>
    <scope>NUCLEOTIDE SEQUENCE [LARGE SCALE GENOMIC DNA]</scope>
    <source>
        <strain evidence="2 3">451A</strain>
    </source>
</reference>
<keyword evidence="3" id="KW-1185">Reference proteome</keyword>
<dbReference type="Proteomes" id="UP001623348">
    <property type="component" value="Unassembled WGS sequence"/>
</dbReference>
<evidence type="ECO:0000313" key="2">
    <source>
        <dbReference type="EMBL" id="GAB0200030.1"/>
    </source>
</evidence>
<keyword evidence="1" id="KW-1133">Transmembrane helix</keyword>
<evidence type="ECO:0000313" key="3">
    <source>
        <dbReference type="Proteomes" id="UP001623348"/>
    </source>
</evidence>